<name>A0ACC0W7V7_9STRA</name>
<gene>
    <name evidence="1" type="ORF">PsorP6_007430</name>
</gene>
<protein>
    <submittedName>
        <fullName evidence="1">Uncharacterized protein</fullName>
    </submittedName>
</protein>
<evidence type="ECO:0000313" key="2">
    <source>
        <dbReference type="Proteomes" id="UP001163321"/>
    </source>
</evidence>
<evidence type="ECO:0000313" key="1">
    <source>
        <dbReference type="EMBL" id="KAI9914819.1"/>
    </source>
</evidence>
<proteinExistence type="predicted"/>
<reference evidence="1 2" key="1">
    <citation type="journal article" date="2022" name="bioRxiv">
        <title>The genome of the oomycete Peronosclerospora sorghi, a cosmopolitan pathogen of maize and sorghum, is inflated with dispersed pseudogenes.</title>
        <authorList>
            <person name="Fletcher K."/>
            <person name="Martin F."/>
            <person name="Isakeit T."/>
            <person name="Cavanaugh K."/>
            <person name="Magill C."/>
            <person name="Michelmore R."/>
        </authorList>
    </citation>
    <scope>NUCLEOTIDE SEQUENCE [LARGE SCALE GENOMIC DNA]</scope>
    <source>
        <strain evidence="1">P6</strain>
    </source>
</reference>
<accession>A0ACC0W7V7</accession>
<dbReference type="EMBL" id="CM047582">
    <property type="protein sequence ID" value="KAI9914819.1"/>
    <property type="molecule type" value="Genomic_DNA"/>
</dbReference>
<keyword evidence="2" id="KW-1185">Reference proteome</keyword>
<sequence>MHSRYGTEFGDCSPESYSEHSSSLEPHPNSTLSKFSYPANPDHDSQDVEPERIAPDQCDKHRYVSLPPALIFPYSCSHLAFAGSGLVVVLLV</sequence>
<organism evidence="1 2">
    <name type="scientific">Peronosclerospora sorghi</name>
    <dbReference type="NCBI Taxonomy" id="230839"/>
    <lineage>
        <taxon>Eukaryota</taxon>
        <taxon>Sar</taxon>
        <taxon>Stramenopiles</taxon>
        <taxon>Oomycota</taxon>
        <taxon>Peronosporomycetes</taxon>
        <taxon>Peronosporales</taxon>
        <taxon>Peronosporaceae</taxon>
        <taxon>Peronosclerospora</taxon>
    </lineage>
</organism>
<dbReference type="Proteomes" id="UP001163321">
    <property type="component" value="Chromosome 3"/>
</dbReference>
<comment type="caution">
    <text evidence="1">The sequence shown here is derived from an EMBL/GenBank/DDBJ whole genome shotgun (WGS) entry which is preliminary data.</text>
</comment>